<keyword evidence="2" id="KW-0670">Pyruvate</keyword>
<name>A0A227J020_VIBPH</name>
<comment type="caution">
    <text evidence="2">The sequence shown here is derived from an EMBL/GenBank/DDBJ whole genome shotgun (WGS) entry which is preliminary data.</text>
</comment>
<evidence type="ECO:0000313" key="2">
    <source>
        <dbReference type="EMBL" id="OXE28228.1"/>
    </source>
</evidence>
<accession>A0A227J020</accession>
<protein>
    <submittedName>
        <fullName evidence="2">Pyruvate dehydrogenase</fullName>
    </submittedName>
</protein>
<feature type="non-terminal residue" evidence="2">
    <location>
        <position position="70"/>
    </location>
</feature>
<evidence type="ECO:0000259" key="1">
    <source>
        <dbReference type="Pfam" id="PF00031"/>
    </source>
</evidence>
<sequence>MPGGWNEFDATPDAQKAMAFVLKQMDTLSSFKQILTVHAQIVSGVNYAIEFEMDDGSIWNTIVYRNLDGE</sequence>
<dbReference type="Proteomes" id="UP000214596">
    <property type="component" value="Unassembled WGS sequence"/>
</dbReference>
<organism evidence="2 3">
    <name type="scientific">Vibrio parahaemolyticus</name>
    <dbReference type="NCBI Taxonomy" id="670"/>
    <lineage>
        <taxon>Bacteria</taxon>
        <taxon>Pseudomonadati</taxon>
        <taxon>Pseudomonadota</taxon>
        <taxon>Gammaproteobacteria</taxon>
        <taxon>Vibrionales</taxon>
        <taxon>Vibrionaceae</taxon>
        <taxon>Vibrio</taxon>
    </lineage>
</organism>
<proteinExistence type="predicted"/>
<dbReference type="GO" id="GO:0004869">
    <property type="term" value="F:cysteine-type endopeptidase inhibitor activity"/>
    <property type="evidence" value="ECO:0007669"/>
    <property type="project" value="InterPro"/>
</dbReference>
<evidence type="ECO:0000313" key="3">
    <source>
        <dbReference type="Proteomes" id="UP000214596"/>
    </source>
</evidence>
<dbReference type="STRING" id="670.ACZ92_22835"/>
<reference evidence="2 3" key="1">
    <citation type="journal article" date="2017" name="Appl. Environ. Microbiol.">
        <title>Parallel evolution of two clades of a major Atlantic endemic Vibrio parahaemolyticus pathogen lineage by independent acquisition of related pathogenicity islands.</title>
        <authorList>
            <person name="Xu F."/>
            <person name="Gonzalez-Escalona N."/>
            <person name="Drees K.P."/>
            <person name="Sebra R.P."/>
            <person name="Cooper V.S."/>
            <person name="Jones S.H."/>
            <person name="Whistler C.A."/>
        </authorList>
    </citation>
    <scope>NUCLEOTIDE SEQUENCE [LARGE SCALE GENOMIC DNA]</scope>
    <source>
        <strain evidence="2 3">MAVP-3</strain>
    </source>
</reference>
<dbReference type="CDD" id="cd00042">
    <property type="entry name" value="CY"/>
    <property type="match status" value="1"/>
</dbReference>
<dbReference type="Gene3D" id="3.10.450.10">
    <property type="match status" value="1"/>
</dbReference>
<dbReference type="EMBL" id="NIXT01004584">
    <property type="protein sequence ID" value="OXE28228.1"/>
    <property type="molecule type" value="Genomic_DNA"/>
</dbReference>
<dbReference type="InterPro" id="IPR046350">
    <property type="entry name" value="Cystatin_sf"/>
</dbReference>
<dbReference type="Pfam" id="PF00031">
    <property type="entry name" value="Cystatin"/>
    <property type="match status" value="1"/>
</dbReference>
<gene>
    <name evidence="2" type="ORF">CA163_35010</name>
</gene>
<dbReference type="InterPro" id="IPR000010">
    <property type="entry name" value="Cystatin_dom"/>
</dbReference>
<dbReference type="AlphaFoldDB" id="A0A227J020"/>
<dbReference type="SUPFAM" id="SSF54403">
    <property type="entry name" value="Cystatin/monellin"/>
    <property type="match status" value="1"/>
</dbReference>
<feature type="domain" description="Cystatin" evidence="1">
    <location>
        <begin position="9"/>
        <end position="62"/>
    </location>
</feature>